<name>A0A9D3YAW3_DREPO</name>
<evidence type="ECO:0000313" key="2">
    <source>
        <dbReference type="Proteomes" id="UP000828390"/>
    </source>
</evidence>
<dbReference type="Proteomes" id="UP000828390">
    <property type="component" value="Unassembled WGS sequence"/>
</dbReference>
<evidence type="ECO:0000313" key="1">
    <source>
        <dbReference type="EMBL" id="KAH3696492.1"/>
    </source>
</evidence>
<keyword evidence="2" id="KW-1185">Reference proteome</keyword>
<reference evidence="1" key="2">
    <citation type="submission" date="2020-11" db="EMBL/GenBank/DDBJ databases">
        <authorList>
            <person name="McCartney M.A."/>
            <person name="Auch B."/>
            <person name="Kono T."/>
            <person name="Mallez S."/>
            <person name="Becker A."/>
            <person name="Gohl D.M."/>
            <person name="Silverstein K.A.T."/>
            <person name="Koren S."/>
            <person name="Bechman K.B."/>
            <person name="Herman A."/>
            <person name="Abrahante J.E."/>
            <person name="Garbe J."/>
        </authorList>
    </citation>
    <scope>NUCLEOTIDE SEQUENCE</scope>
    <source>
        <strain evidence="1">Duluth1</strain>
        <tissue evidence="1">Whole animal</tissue>
    </source>
</reference>
<dbReference type="EMBL" id="JAIWYP010000016">
    <property type="protein sequence ID" value="KAH3696492.1"/>
    <property type="molecule type" value="Genomic_DNA"/>
</dbReference>
<comment type="caution">
    <text evidence="1">The sequence shown here is derived from an EMBL/GenBank/DDBJ whole genome shotgun (WGS) entry which is preliminary data.</text>
</comment>
<gene>
    <name evidence="1" type="ORF">DPMN_083957</name>
</gene>
<accession>A0A9D3YAW3</accession>
<dbReference type="AlphaFoldDB" id="A0A9D3YAW3"/>
<proteinExistence type="predicted"/>
<reference evidence="1" key="1">
    <citation type="journal article" date="2019" name="bioRxiv">
        <title>The Genome of the Zebra Mussel, Dreissena polymorpha: A Resource for Invasive Species Research.</title>
        <authorList>
            <person name="McCartney M.A."/>
            <person name="Auch B."/>
            <person name="Kono T."/>
            <person name="Mallez S."/>
            <person name="Zhang Y."/>
            <person name="Obille A."/>
            <person name="Becker A."/>
            <person name="Abrahante J.E."/>
            <person name="Garbe J."/>
            <person name="Badalamenti J.P."/>
            <person name="Herman A."/>
            <person name="Mangelson H."/>
            <person name="Liachko I."/>
            <person name="Sullivan S."/>
            <person name="Sone E.D."/>
            <person name="Koren S."/>
            <person name="Silverstein K.A.T."/>
            <person name="Beckman K.B."/>
            <person name="Gohl D.M."/>
        </authorList>
    </citation>
    <scope>NUCLEOTIDE SEQUENCE</scope>
    <source>
        <strain evidence="1">Duluth1</strain>
        <tissue evidence="1">Whole animal</tissue>
    </source>
</reference>
<organism evidence="1 2">
    <name type="scientific">Dreissena polymorpha</name>
    <name type="common">Zebra mussel</name>
    <name type="synonym">Mytilus polymorpha</name>
    <dbReference type="NCBI Taxonomy" id="45954"/>
    <lineage>
        <taxon>Eukaryota</taxon>
        <taxon>Metazoa</taxon>
        <taxon>Spiralia</taxon>
        <taxon>Lophotrochozoa</taxon>
        <taxon>Mollusca</taxon>
        <taxon>Bivalvia</taxon>
        <taxon>Autobranchia</taxon>
        <taxon>Heteroconchia</taxon>
        <taxon>Euheterodonta</taxon>
        <taxon>Imparidentia</taxon>
        <taxon>Neoheterodontei</taxon>
        <taxon>Myida</taxon>
        <taxon>Dreissenoidea</taxon>
        <taxon>Dreissenidae</taxon>
        <taxon>Dreissena</taxon>
    </lineage>
</organism>
<protein>
    <submittedName>
        <fullName evidence="1">Uncharacterized protein</fullName>
    </submittedName>
</protein>
<sequence>MILCLSVFTTTPWRACGGIPVHQLQGQHYKQCNKRLIKPKDGLLSKEGSYNNGRLRCRFRHDNRVNNEELTNYGLIFRPWRLLMARGPSHKGNILPHDIVVGHLPLASPEEVSLDVGADITGRARYHLVKAHGR</sequence>